<reference evidence="2 3" key="1">
    <citation type="submission" date="2016-03" db="EMBL/GenBank/DDBJ databases">
        <authorList>
            <person name="Ploux O."/>
        </authorList>
    </citation>
    <scope>NUCLEOTIDE SEQUENCE [LARGE SCALE GENOMIC DNA]</scope>
    <source>
        <strain evidence="2 3">UAMH 11012</strain>
    </source>
</reference>
<feature type="region of interest" description="Disordered" evidence="1">
    <location>
        <begin position="1"/>
        <end position="44"/>
    </location>
</feature>
<dbReference type="InterPro" id="IPR011333">
    <property type="entry name" value="SKP1/BTB/POZ_sf"/>
</dbReference>
<dbReference type="Proteomes" id="UP000184330">
    <property type="component" value="Unassembled WGS sequence"/>
</dbReference>
<proteinExistence type="predicted"/>
<gene>
    <name evidence="2" type="ORF">PAC_10449</name>
</gene>
<dbReference type="AlphaFoldDB" id="A0A1L7X6C0"/>
<accession>A0A1L7X6C0</accession>
<dbReference type="STRING" id="576137.A0A1L7X6C0"/>
<evidence type="ECO:0000256" key="1">
    <source>
        <dbReference type="SAM" id="MobiDB-lite"/>
    </source>
</evidence>
<sequence>MAPEKQVFDPDGNLTLVLPRSSVSMDTSPKTPQKSCLKHKSPPKEEHVHMQVSSKHMMLASPVFKAMLTGSFQEGETLRATGKVEVPLPDDNPIVFTILLDIIHGRGRRVPRKVPLKLLALLSIAVDKYQLQESAGAFSDSWIDGADPPHLGRMPNCFMWLSISWVFHDSERFSLAADFLIRCCTGHAPDKYLASENLGQSLPIPDTVLDAIQKRRQDTMSAIYAEIAMRINLYMATGIDPRCKNQDGKRAKQDCDAMVLGSLIRHFSGRNMWPAPNPPYMRSSVQDLVYDVKMLRIRSLCSYFNGDSDCEEGKVEGSRHSIERRIIETVKKIDDKAGQLSIEDFEHN</sequence>
<dbReference type="EMBL" id="FJOG01000016">
    <property type="protein sequence ID" value="CZR60553.1"/>
    <property type="molecule type" value="Genomic_DNA"/>
</dbReference>
<keyword evidence="3" id="KW-1185">Reference proteome</keyword>
<dbReference type="SUPFAM" id="SSF54695">
    <property type="entry name" value="POZ domain"/>
    <property type="match status" value="1"/>
</dbReference>
<protein>
    <submittedName>
        <fullName evidence="2">Uncharacterized protein</fullName>
    </submittedName>
</protein>
<evidence type="ECO:0000313" key="2">
    <source>
        <dbReference type="EMBL" id="CZR60553.1"/>
    </source>
</evidence>
<name>A0A1L7X6C0_9HELO</name>
<evidence type="ECO:0000313" key="3">
    <source>
        <dbReference type="Proteomes" id="UP000184330"/>
    </source>
</evidence>
<dbReference type="Gene3D" id="3.30.710.10">
    <property type="entry name" value="Potassium Channel Kv1.1, Chain A"/>
    <property type="match status" value="1"/>
</dbReference>
<feature type="compositionally biased region" description="Polar residues" evidence="1">
    <location>
        <begin position="21"/>
        <end position="34"/>
    </location>
</feature>
<dbReference type="OrthoDB" id="5326346at2759"/>
<organism evidence="2 3">
    <name type="scientific">Phialocephala subalpina</name>
    <dbReference type="NCBI Taxonomy" id="576137"/>
    <lineage>
        <taxon>Eukaryota</taxon>
        <taxon>Fungi</taxon>
        <taxon>Dikarya</taxon>
        <taxon>Ascomycota</taxon>
        <taxon>Pezizomycotina</taxon>
        <taxon>Leotiomycetes</taxon>
        <taxon>Helotiales</taxon>
        <taxon>Mollisiaceae</taxon>
        <taxon>Phialocephala</taxon>
        <taxon>Phialocephala fortinii species complex</taxon>
    </lineage>
</organism>